<protein>
    <recommendedName>
        <fullName evidence="1">IPT/TIG domain-containing protein</fullName>
    </recommendedName>
</protein>
<feature type="domain" description="IPT/TIG" evidence="1">
    <location>
        <begin position="23"/>
        <end position="104"/>
    </location>
</feature>
<dbReference type="Gene3D" id="2.60.40.10">
    <property type="entry name" value="Immunoglobulins"/>
    <property type="match status" value="1"/>
</dbReference>
<dbReference type="SMART" id="SM00429">
    <property type="entry name" value="IPT"/>
    <property type="match status" value="1"/>
</dbReference>
<dbReference type="RefSeq" id="WP_160118650.1">
    <property type="nucleotide sequence ID" value="NZ_BHXQ01000004.1"/>
</dbReference>
<dbReference type="AlphaFoldDB" id="A0A401UBA9"/>
<name>A0A401UBA9_9BACT</name>
<dbReference type="InterPro" id="IPR002909">
    <property type="entry name" value="IPT_dom"/>
</dbReference>
<dbReference type="Proteomes" id="UP000288227">
    <property type="component" value="Unassembled WGS sequence"/>
</dbReference>
<sequence>MTFIIVSLFSSCAEDKDPAVQLPPIISTYEPESAFANESIIIRGENFGTSINDVEVSFFEDEIATVTAITNTSLTVTIPDNAYVGNVSVKVKNLEAEGGEFTVLTICSVYIGDRFAPVPCPRIKPSGSTL</sequence>
<dbReference type="EMBL" id="BHXQ01000004">
    <property type="protein sequence ID" value="GCC52196.1"/>
    <property type="molecule type" value="Genomic_DNA"/>
</dbReference>
<organism evidence="2 3">
    <name type="scientific">Chryseotalea sanaruensis</name>
    <dbReference type="NCBI Taxonomy" id="2482724"/>
    <lineage>
        <taxon>Bacteria</taxon>
        <taxon>Pseudomonadati</taxon>
        <taxon>Bacteroidota</taxon>
        <taxon>Cytophagia</taxon>
        <taxon>Cytophagales</taxon>
        <taxon>Chryseotaleaceae</taxon>
        <taxon>Chryseotalea</taxon>
    </lineage>
</organism>
<evidence type="ECO:0000313" key="3">
    <source>
        <dbReference type="Proteomes" id="UP000288227"/>
    </source>
</evidence>
<evidence type="ECO:0000259" key="1">
    <source>
        <dbReference type="SMART" id="SM00429"/>
    </source>
</evidence>
<dbReference type="Pfam" id="PF01833">
    <property type="entry name" value="TIG"/>
    <property type="match status" value="1"/>
</dbReference>
<dbReference type="CDD" id="cd00102">
    <property type="entry name" value="IPT"/>
    <property type="match status" value="1"/>
</dbReference>
<proteinExistence type="predicted"/>
<dbReference type="InterPro" id="IPR014756">
    <property type="entry name" value="Ig_E-set"/>
</dbReference>
<accession>A0A401UBA9</accession>
<dbReference type="InterPro" id="IPR013783">
    <property type="entry name" value="Ig-like_fold"/>
</dbReference>
<evidence type="ECO:0000313" key="2">
    <source>
        <dbReference type="EMBL" id="GCC52196.1"/>
    </source>
</evidence>
<dbReference type="SUPFAM" id="SSF81296">
    <property type="entry name" value="E set domains"/>
    <property type="match status" value="1"/>
</dbReference>
<dbReference type="OrthoDB" id="791543at2"/>
<gene>
    <name evidence="2" type="ORF">SanaruYs_24320</name>
</gene>
<keyword evidence="3" id="KW-1185">Reference proteome</keyword>
<comment type="caution">
    <text evidence="2">The sequence shown here is derived from an EMBL/GenBank/DDBJ whole genome shotgun (WGS) entry which is preliminary data.</text>
</comment>
<reference evidence="2 3" key="1">
    <citation type="submission" date="2018-11" db="EMBL/GenBank/DDBJ databases">
        <title>Chryseotalea sanarue gen. nov., sp., nov., a member of the family Cytophagaceae, isolated from a brackish lake in Hamamatsu Japan.</title>
        <authorList>
            <person name="Maejima Y."/>
            <person name="Iino T."/>
            <person name="Muraguchi Y."/>
            <person name="Fukuda K."/>
            <person name="Ohkuma M."/>
            <person name="Moriuchi R."/>
            <person name="Dohra H."/>
            <person name="Kimbara K."/>
            <person name="Shintani M."/>
        </authorList>
    </citation>
    <scope>NUCLEOTIDE SEQUENCE [LARGE SCALE GENOMIC DNA]</scope>
    <source>
        <strain evidence="2 3">Ys</strain>
    </source>
</reference>